<reference evidence="2" key="1">
    <citation type="submission" date="2013-12" db="EMBL/GenBank/DDBJ databases">
        <authorList>
            <person name="Aslett M."/>
        </authorList>
    </citation>
    <scope>NUCLEOTIDE SEQUENCE [LARGE SCALE GENOMIC DNA]</scope>
    <source>
        <strain evidence="2">Lindley</strain>
    </source>
</reference>
<evidence type="ECO:0000313" key="3">
    <source>
        <dbReference type="WBParaSite" id="GPLIN_000483200"/>
    </source>
</evidence>
<proteinExistence type="predicted"/>
<name>A0A183BW43_GLOPA</name>
<accession>A0A183BW43</accession>
<keyword evidence="2" id="KW-1185">Reference proteome</keyword>
<keyword evidence="1" id="KW-0175">Coiled coil</keyword>
<dbReference type="AlphaFoldDB" id="A0A183BW43"/>
<organism evidence="2 3">
    <name type="scientific">Globodera pallida</name>
    <name type="common">Potato cyst nematode worm</name>
    <name type="synonym">Heterodera pallida</name>
    <dbReference type="NCBI Taxonomy" id="36090"/>
    <lineage>
        <taxon>Eukaryota</taxon>
        <taxon>Metazoa</taxon>
        <taxon>Ecdysozoa</taxon>
        <taxon>Nematoda</taxon>
        <taxon>Chromadorea</taxon>
        <taxon>Rhabditida</taxon>
        <taxon>Tylenchina</taxon>
        <taxon>Tylenchomorpha</taxon>
        <taxon>Tylenchoidea</taxon>
        <taxon>Heteroderidae</taxon>
        <taxon>Heteroderinae</taxon>
        <taxon>Globodera</taxon>
    </lineage>
</organism>
<protein>
    <submittedName>
        <fullName evidence="3">Growth arrest-specific protein 8</fullName>
    </submittedName>
</protein>
<dbReference type="Proteomes" id="UP000050741">
    <property type="component" value="Unassembled WGS sequence"/>
</dbReference>
<evidence type="ECO:0000313" key="2">
    <source>
        <dbReference type="Proteomes" id="UP000050741"/>
    </source>
</evidence>
<sequence length="192" mass="22818">MYLSLLIYCLKEQLDQTKEELKNTKESFDKTFEQMEEWKRVAKFELEIKELRAELAHQKLLNAHMALQTKMEEYQKQQQQTIDDLTEKLSVSVEQLSLKHQGELEKLSNAHKKLMEEMKEQREKDVAELEKQKQSNEKVVKLEKYQKEQQLNIVDLQEAVATLRELGWISVIAEEPLPENPYFEVKILVEPE</sequence>
<evidence type="ECO:0000256" key="1">
    <source>
        <dbReference type="SAM" id="Coils"/>
    </source>
</evidence>
<reference evidence="3" key="3">
    <citation type="submission" date="2016-06" db="UniProtKB">
        <authorList>
            <consortium name="WormBaseParasite"/>
        </authorList>
    </citation>
    <scope>IDENTIFICATION</scope>
</reference>
<feature type="coiled-coil region" evidence="1">
    <location>
        <begin position="7"/>
        <end position="166"/>
    </location>
</feature>
<reference evidence="2" key="2">
    <citation type="submission" date="2014-05" db="EMBL/GenBank/DDBJ databases">
        <title>The genome and life-stage specific transcriptomes of Globodera pallida elucidate key aspects of plant parasitism by a cyst nematode.</title>
        <authorList>
            <person name="Cotton J.A."/>
            <person name="Lilley C.J."/>
            <person name="Jones L.M."/>
            <person name="Kikuchi T."/>
            <person name="Reid A.J."/>
            <person name="Thorpe P."/>
            <person name="Tsai I.J."/>
            <person name="Beasley H."/>
            <person name="Blok V."/>
            <person name="Cock P.J.A."/>
            <person name="Van den Akker S.E."/>
            <person name="Holroyd N."/>
            <person name="Hunt M."/>
            <person name="Mantelin S."/>
            <person name="Naghra H."/>
            <person name="Pain A."/>
            <person name="Palomares-Rius J.E."/>
            <person name="Zarowiecki M."/>
            <person name="Berriman M."/>
            <person name="Jones J.T."/>
            <person name="Urwin P.E."/>
        </authorList>
    </citation>
    <scope>NUCLEOTIDE SEQUENCE [LARGE SCALE GENOMIC DNA]</scope>
    <source>
        <strain evidence="2">Lindley</strain>
    </source>
</reference>
<dbReference type="WBParaSite" id="GPLIN_000483200">
    <property type="protein sequence ID" value="GPLIN_000483200"/>
    <property type="gene ID" value="GPLIN_000483200"/>
</dbReference>